<dbReference type="EMBL" id="JAKJSC010000001">
    <property type="protein sequence ID" value="MDE5418066.1"/>
    <property type="molecule type" value="Genomic_DNA"/>
</dbReference>
<evidence type="ECO:0000259" key="2">
    <source>
        <dbReference type="Pfam" id="PF16403"/>
    </source>
</evidence>
<dbReference type="Proteomes" id="UP001528920">
    <property type="component" value="Unassembled WGS sequence"/>
</dbReference>
<accession>A0ABT5VS06</accession>
<keyword evidence="1" id="KW-0732">Signal</keyword>
<evidence type="ECO:0000313" key="3">
    <source>
        <dbReference type="EMBL" id="MDE5418066.1"/>
    </source>
</evidence>
<feature type="domain" description="Pesticidal crystal protein Cry22Aa Ig-like" evidence="2">
    <location>
        <begin position="36"/>
        <end position="105"/>
    </location>
</feature>
<evidence type="ECO:0000313" key="4">
    <source>
        <dbReference type="Proteomes" id="UP001528920"/>
    </source>
</evidence>
<sequence>MKKILYISLLAIITLFSACDDKETEDISRITYFPDFTLEGGEFYRHEMGTAYTEPGVVAMEGENELEVVTSGDVVDSNVPGIYEVVYSATNVDGFDGSVSRYVIVTDEVDDSAVNLSGDYELVHGSFVIFDVPVKKKEAGYYTMGSIYGYEKTYGAQYTMPVRIVYVRAGEIALVPMTDLFGYALTATGTISEGGLFEFLISRDGTPWSYRRWQKL</sequence>
<gene>
    <name evidence="3" type="ORF">L3049_08600</name>
</gene>
<feature type="chain" id="PRO_5046902060" evidence="1">
    <location>
        <begin position="19"/>
        <end position="216"/>
    </location>
</feature>
<protein>
    <submittedName>
        <fullName evidence="3">DUF5011 domain-containing protein</fullName>
    </submittedName>
</protein>
<feature type="signal peptide" evidence="1">
    <location>
        <begin position="1"/>
        <end position="18"/>
    </location>
</feature>
<dbReference type="RefSeq" id="WP_275109401.1">
    <property type="nucleotide sequence ID" value="NZ_JAKJSC010000001.1"/>
</dbReference>
<name>A0ABT5VS06_9BACT</name>
<proteinExistence type="predicted"/>
<comment type="caution">
    <text evidence="3">The sequence shown here is derived from an EMBL/GenBank/DDBJ whole genome shotgun (WGS) entry which is preliminary data.</text>
</comment>
<evidence type="ECO:0000256" key="1">
    <source>
        <dbReference type="SAM" id="SignalP"/>
    </source>
</evidence>
<dbReference type="PROSITE" id="PS51257">
    <property type="entry name" value="PROKAR_LIPOPROTEIN"/>
    <property type="match status" value="1"/>
</dbReference>
<keyword evidence="4" id="KW-1185">Reference proteome</keyword>
<organism evidence="3 4">
    <name type="scientific">Paralabilibaculum antarcticum</name>
    <dbReference type="NCBI Taxonomy" id="2912572"/>
    <lineage>
        <taxon>Bacteria</taxon>
        <taxon>Pseudomonadati</taxon>
        <taxon>Bacteroidota</taxon>
        <taxon>Bacteroidia</taxon>
        <taxon>Marinilabiliales</taxon>
        <taxon>Marinifilaceae</taxon>
        <taxon>Paralabilibaculum</taxon>
    </lineage>
</organism>
<reference evidence="3 4" key="1">
    <citation type="submission" date="2022-01" db="EMBL/GenBank/DDBJ databases">
        <title>Labilibaculum sp. nov, a marine bacterium isolated from Antarctica.</title>
        <authorList>
            <person name="Dai W."/>
        </authorList>
    </citation>
    <scope>NUCLEOTIDE SEQUENCE [LARGE SCALE GENOMIC DNA]</scope>
    <source>
        <strain evidence="3 4">DW002</strain>
    </source>
</reference>
<dbReference type="Pfam" id="PF16403">
    <property type="entry name" value="Bact_surface_Ig-like"/>
    <property type="match status" value="1"/>
</dbReference>
<dbReference type="InterPro" id="IPR032179">
    <property type="entry name" value="Cry22Aa_Ig-like"/>
</dbReference>